<keyword evidence="2 6" id="KW-0032">Aminotransferase</keyword>
<keyword evidence="4" id="KW-0663">Pyridoxal phosphate</keyword>
<keyword evidence="3" id="KW-0808">Transferase</keyword>
<feature type="domain" description="Aminotransferase class I/classII large" evidence="5">
    <location>
        <begin position="61"/>
        <end position="395"/>
    </location>
</feature>
<reference evidence="6 7" key="1">
    <citation type="journal article" date="2020" name="Insects">
        <title>Bacteria Belonging to Pseudomonas typographi sp. nov. from the Bark Beetle Ips typographus Have Genomic Potential to Aid in the Host Ecology.</title>
        <authorList>
            <person name="Peral-Aranega E."/>
            <person name="Saati-Santamaria Z."/>
            <person name="Kolarik M."/>
            <person name="Rivas R."/>
            <person name="Garcia-Fraile P."/>
        </authorList>
    </citation>
    <scope>NUCLEOTIDE SEQUENCE [LARGE SCALE GENOMIC DNA]</scope>
    <source>
        <strain evidence="6 7">CA3A</strain>
    </source>
</reference>
<dbReference type="GO" id="GO:0008483">
    <property type="term" value="F:transaminase activity"/>
    <property type="evidence" value="ECO:0007669"/>
    <property type="project" value="UniProtKB-KW"/>
</dbReference>
<accession>A0ABR7Z980</accession>
<dbReference type="Proteomes" id="UP000805841">
    <property type="component" value="Unassembled WGS sequence"/>
</dbReference>
<dbReference type="Pfam" id="PF00155">
    <property type="entry name" value="Aminotran_1_2"/>
    <property type="match status" value="1"/>
</dbReference>
<proteinExistence type="predicted"/>
<dbReference type="PANTHER" id="PTHR42790:SF19">
    <property type="entry name" value="KYNURENINE_ALPHA-AMINOADIPATE AMINOTRANSFERASE, MITOCHONDRIAL"/>
    <property type="match status" value="1"/>
</dbReference>
<dbReference type="RefSeq" id="WP_190426102.1">
    <property type="nucleotide sequence ID" value="NZ_JAAOCA010000046.1"/>
</dbReference>
<dbReference type="InterPro" id="IPR015422">
    <property type="entry name" value="PyrdxlP-dep_Trfase_small"/>
</dbReference>
<comment type="caution">
    <text evidence="6">The sequence shown here is derived from an EMBL/GenBank/DDBJ whole genome shotgun (WGS) entry which is preliminary data.</text>
</comment>
<dbReference type="EMBL" id="JAAOCA010000046">
    <property type="protein sequence ID" value="MBD1601942.1"/>
    <property type="molecule type" value="Genomic_DNA"/>
</dbReference>
<dbReference type="PANTHER" id="PTHR42790">
    <property type="entry name" value="AMINOTRANSFERASE"/>
    <property type="match status" value="1"/>
</dbReference>
<dbReference type="CDD" id="cd00609">
    <property type="entry name" value="AAT_like"/>
    <property type="match status" value="1"/>
</dbReference>
<dbReference type="SUPFAM" id="SSF53383">
    <property type="entry name" value="PLP-dependent transferases"/>
    <property type="match status" value="1"/>
</dbReference>
<evidence type="ECO:0000313" key="6">
    <source>
        <dbReference type="EMBL" id="MBD1601942.1"/>
    </source>
</evidence>
<dbReference type="InterPro" id="IPR050859">
    <property type="entry name" value="Class-I_PLP-dep_aminotransf"/>
</dbReference>
<evidence type="ECO:0000256" key="3">
    <source>
        <dbReference type="ARBA" id="ARBA00022679"/>
    </source>
</evidence>
<dbReference type="Gene3D" id="3.40.640.10">
    <property type="entry name" value="Type I PLP-dependent aspartate aminotransferase-like (Major domain)"/>
    <property type="match status" value="1"/>
</dbReference>
<gene>
    <name evidence="6" type="ORF">HAQ05_25020</name>
</gene>
<protein>
    <submittedName>
        <fullName evidence="6">PLP-dependent aminotransferase family protein</fullName>
    </submittedName>
</protein>
<evidence type="ECO:0000256" key="4">
    <source>
        <dbReference type="ARBA" id="ARBA00022898"/>
    </source>
</evidence>
<evidence type="ECO:0000256" key="2">
    <source>
        <dbReference type="ARBA" id="ARBA00022576"/>
    </source>
</evidence>
<dbReference type="InterPro" id="IPR015424">
    <property type="entry name" value="PyrdxlP-dep_Trfase"/>
</dbReference>
<comment type="cofactor">
    <cofactor evidence="1">
        <name>pyridoxal 5'-phosphate</name>
        <dbReference type="ChEBI" id="CHEBI:597326"/>
    </cofactor>
</comment>
<organism evidence="6 7">
    <name type="scientific">Pseudomonas typographi</name>
    <dbReference type="NCBI Taxonomy" id="2715964"/>
    <lineage>
        <taxon>Bacteria</taxon>
        <taxon>Pseudomonadati</taxon>
        <taxon>Pseudomonadota</taxon>
        <taxon>Gammaproteobacteria</taxon>
        <taxon>Pseudomonadales</taxon>
        <taxon>Pseudomonadaceae</taxon>
        <taxon>Pseudomonas</taxon>
    </lineage>
</organism>
<dbReference type="Gene3D" id="3.90.1150.10">
    <property type="entry name" value="Aspartate Aminotransferase, domain 1"/>
    <property type="match status" value="1"/>
</dbReference>
<evidence type="ECO:0000259" key="5">
    <source>
        <dbReference type="Pfam" id="PF00155"/>
    </source>
</evidence>
<sequence length="402" mass="42734">MAEPPRYRFTPAFEAPAGSAIRELFPYLSRPGMISFAGGYPPPALFDQPGLATAAQRALGTAPVDCLQYSATEGLPMLREQLQALMARRGCQVALEELMVTTGSQQGLDLLIKVLLSPGDRVLVERPTYPATLQALRLAGCPLAGVATDAEGLDTGALAVQLAAEPRGRFRLLYCVPSFANPTGACLPLQRRLALLALAAEHDFLIVEDDPYGALRFAGEPLPSLLALQSQVPGAQGRVIHLSSLSKVVAPGLRVGWMVAPLPVRQRCTIAKQTVDLCTSPWAQRIAAEYLAAGALEQHLPTLVAGYRAKAERMLAGLAGLAGQLEVAPPQGGMFVWGRCRHGVLASDLFQRAVARNVLFVPGTAFFGDNPDPASLRLSFAAPGLAQIDEGLERLNLAFQSA</sequence>
<evidence type="ECO:0000313" key="7">
    <source>
        <dbReference type="Proteomes" id="UP000805841"/>
    </source>
</evidence>
<evidence type="ECO:0000256" key="1">
    <source>
        <dbReference type="ARBA" id="ARBA00001933"/>
    </source>
</evidence>
<keyword evidence="7" id="KW-1185">Reference proteome</keyword>
<dbReference type="InterPro" id="IPR004839">
    <property type="entry name" value="Aminotransferase_I/II_large"/>
</dbReference>
<name>A0ABR7Z980_9PSED</name>
<dbReference type="InterPro" id="IPR015421">
    <property type="entry name" value="PyrdxlP-dep_Trfase_major"/>
</dbReference>